<sequence>MARRAVQAAAIICMGVAMAACDNEISLKPQSGGEPYSVLLLADDMETGGNLADELERPAPGLPQQEKSLDVTLTSDTVLTQATRYARCIVIARTGKSQKPAIRYEKDVYSKPQLLVYVDMPTALTAANGAKHITEPLSRLINRFEIKAETDELKKRNNTKGTKAVAEQTACSMLIPADMQSIKRGKGFVWLSDNAASGMQSICVYSYPGYDRSTPTLVAKRDSVMRANIPGEEDGMYMRTSRRAPVYGKETNSNGRRATELRGLWEMAGDAMGGPFVCIATADSSRGRTIVAEGFVYAPEKTKRNLIRQIEAALHTLQPKKLK</sequence>
<reference evidence="2 3" key="1">
    <citation type="journal article" date="2021" name="Sci. Rep.">
        <title>The distribution of antibiotic resistance genes in chicken gut microbiota commensals.</title>
        <authorList>
            <person name="Juricova H."/>
            <person name="Matiasovicova J."/>
            <person name="Kubasova T."/>
            <person name="Cejkova D."/>
            <person name="Rychlik I."/>
        </authorList>
    </citation>
    <scope>NUCLEOTIDE SEQUENCE [LARGE SCALE GENOMIC DNA]</scope>
    <source>
        <strain evidence="2 3">An819</strain>
    </source>
</reference>
<keyword evidence="3" id="KW-1185">Reference proteome</keyword>
<proteinExistence type="predicted"/>
<dbReference type="AlphaFoldDB" id="A0A938WP38"/>
<name>A0A938WP38_9BACT</name>
<dbReference type="EMBL" id="JACJJL010000011">
    <property type="protein sequence ID" value="MBM6661724.1"/>
    <property type="molecule type" value="Genomic_DNA"/>
</dbReference>
<dbReference type="Pfam" id="PF16125">
    <property type="entry name" value="DUF4837"/>
    <property type="match status" value="1"/>
</dbReference>
<comment type="caution">
    <text evidence="2">The sequence shown here is derived from an EMBL/GenBank/DDBJ whole genome shotgun (WGS) entry which is preliminary data.</text>
</comment>
<dbReference type="Proteomes" id="UP000764045">
    <property type="component" value="Unassembled WGS sequence"/>
</dbReference>
<gene>
    <name evidence="2" type="ORF">H6B30_08175</name>
</gene>
<feature type="signal peptide" evidence="1">
    <location>
        <begin position="1"/>
        <end position="19"/>
    </location>
</feature>
<dbReference type="RefSeq" id="WP_205109447.1">
    <property type="nucleotide sequence ID" value="NZ_JACJJL010000011.1"/>
</dbReference>
<dbReference type="InterPro" id="IPR032286">
    <property type="entry name" value="DUF4837"/>
</dbReference>
<keyword evidence="1" id="KW-0732">Signal</keyword>
<evidence type="ECO:0000313" key="2">
    <source>
        <dbReference type="EMBL" id="MBM6661724.1"/>
    </source>
</evidence>
<organism evidence="2 3">
    <name type="scientific">Marseilla massiliensis</name>
    <dbReference type="NCBI Taxonomy" id="1841864"/>
    <lineage>
        <taxon>Bacteria</taxon>
        <taxon>Pseudomonadati</taxon>
        <taxon>Bacteroidota</taxon>
        <taxon>Bacteroidia</taxon>
        <taxon>Bacteroidales</taxon>
        <taxon>Prevotellaceae</taxon>
        <taxon>Marseilla</taxon>
    </lineage>
</organism>
<evidence type="ECO:0000313" key="3">
    <source>
        <dbReference type="Proteomes" id="UP000764045"/>
    </source>
</evidence>
<protein>
    <submittedName>
        <fullName evidence="2">DUF4837 family protein</fullName>
    </submittedName>
</protein>
<accession>A0A938WP38</accession>
<evidence type="ECO:0000256" key="1">
    <source>
        <dbReference type="SAM" id="SignalP"/>
    </source>
</evidence>
<dbReference type="PROSITE" id="PS51257">
    <property type="entry name" value="PROKAR_LIPOPROTEIN"/>
    <property type="match status" value="1"/>
</dbReference>
<feature type="chain" id="PRO_5037114220" evidence="1">
    <location>
        <begin position="20"/>
        <end position="323"/>
    </location>
</feature>